<evidence type="ECO:0000313" key="4">
    <source>
        <dbReference type="Proteomes" id="UP000268844"/>
    </source>
</evidence>
<dbReference type="SUPFAM" id="SSF53850">
    <property type="entry name" value="Periplasmic binding protein-like II"/>
    <property type="match status" value="1"/>
</dbReference>
<feature type="chain" id="PRO_5018712956" evidence="2">
    <location>
        <begin position="23"/>
        <end position="340"/>
    </location>
</feature>
<evidence type="ECO:0000313" key="3">
    <source>
        <dbReference type="EMBL" id="VDS05874.1"/>
    </source>
</evidence>
<keyword evidence="1 2" id="KW-0732">Signal</keyword>
<dbReference type="CDD" id="cd13665">
    <property type="entry name" value="PBP2_TRAP_Dctp3_4"/>
    <property type="match status" value="1"/>
</dbReference>
<proteinExistence type="predicted"/>
<evidence type="ECO:0000256" key="2">
    <source>
        <dbReference type="SAM" id="SignalP"/>
    </source>
</evidence>
<evidence type="ECO:0000256" key="1">
    <source>
        <dbReference type="ARBA" id="ARBA00022729"/>
    </source>
</evidence>
<gene>
    <name evidence="3" type="primary">siaP</name>
    <name evidence="3" type="ORF">DEVEQU_03020</name>
</gene>
<feature type="signal peptide" evidence="2">
    <location>
        <begin position="1"/>
        <end position="22"/>
    </location>
</feature>
<dbReference type="Pfam" id="PF03480">
    <property type="entry name" value="DctP"/>
    <property type="match status" value="1"/>
</dbReference>
<dbReference type="InterPro" id="IPR018389">
    <property type="entry name" value="DctP_fam"/>
</dbReference>
<dbReference type="PANTHER" id="PTHR33376:SF15">
    <property type="entry name" value="BLL6794 PROTEIN"/>
    <property type="match status" value="1"/>
</dbReference>
<sequence>MKTKTFVLGALAALAMASTAFAQEVTLRIHQMLPAQATIPAQAIEPWAQMVTEASGGRIAFELYPAMQLGGAPADLYDQAKDGVVDIVWTIMGYTPGRFPKSEVFELPFLITNGEKSSAAFYNYVMDNAADEYEGIKVLALHTHGPGLFHSKEPITKLEDLQGMKVRGGSRIISNMLAQLGAEPVGMPVTQTPEALSKGVIDATTVPWEVTPSLRISELVKNHTGFTSDHGLYSQTFGFFMNQDSYNNLPDDLKAVIDAHSGLEVSRQFGRVMDNGDAGGLAIAVKAGNNIVQLDEAETARWIAAAQPTIDQWVADMTAAGVDGQALLDAARAAVAAEGN</sequence>
<dbReference type="OrthoDB" id="9799287at2"/>
<organism evidence="3 4">
    <name type="scientific">Devosia equisanguinis</name>
    <dbReference type="NCBI Taxonomy" id="2490941"/>
    <lineage>
        <taxon>Bacteria</taxon>
        <taxon>Pseudomonadati</taxon>
        <taxon>Pseudomonadota</taxon>
        <taxon>Alphaproteobacteria</taxon>
        <taxon>Hyphomicrobiales</taxon>
        <taxon>Devosiaceae</taxon>
        <taxon>Devosia</taxon>
    </lineage>
</organism>
<dbReference type="GO" id="GO:0055085">
    <property type="term" value="P:transmembrane transport"/>
    <property type="evidence" value="ECO:0007669"/>
    <property type="project" value="InterPro"/>
</dbReference>
<dbReference type="Proteomes" id="UP000268844">
    <property type="component" value="Unassembled WGS sequence"/>
</dbReference>
<dbReference type="InterPro" id="IPR038404">
    <property type="entry name" value="TRAP_DctP_sf"/>
</dbReference>
<name>A0A3S4CU25_9HYPH</name>
<keyword evidence="4" id="KW-1185">Reference proteome</keyword>
<dbReference type="Gene3D" id="3.40.190.170">
    <property type="entry name" value="Bacterial extracellular solute-binding protein, family 7"/>
    <property type="match status" value="1"/>
</dbReference>
<dbReference type="NCBIfam" id="NF037995">
    <property type="entry name" value="TRAP_S1"/>
    <property type="match status" value="1"/>
</dbReference>
<dbReference type="AlphaFoldDB" id="A0A3S4CU25"/>
<dbReference type="PANTHER" id="PTHR33376">
    <property type="match status" value="1"/>
</dbReference>
<reference evidence="3 4" key="1">
    <citation type="submission" date="2018-12" db="EMBL/GenBank/DDBJ databases">
        <authorList>
            <person name="Criscuolo A."/>
        </authorList>
    </citation>
    <scope>NUCLEOTIDE SEQUENCE [LARGE SCALE GENOMIC DNA]</scope>
    <source>
        <strain evidence="3">ACIP1116281</strain>
    </source>
</reference>
<protein>
    <submittedName>
        <fullName evidence="3">Sialic acid-binding periplasmic protein SiaP</fullName>
    </submittedName>
</protein>
<accession>A0A3S4CU25</accession>
<dbReference type="EMBL" id="UZWD01000037">
    <property type="protein sequence ID" value="VDS05874.1"/>
    <property type="molecule type" value="Genomic_DNA"/>
</dbReference>
<dbReference type="RefSeq" id="WP_126151403.1">
    <property type="nucleotide sequence ID" value="NZ_JBHTMH010000002.1"/>
</dbReference>